<evidence type="ECO:0000313" key="2">
    <source>
        <dbReference type="EMBL" id="KXF81675.1"/>
    </source>
</evidence>
<keyword evidence="3" id="KW-1185">Reference proteome</keyword>
<reference evidence="2 3" key="1">
    <citation type="submission" date="2015-11" db="EMBL/GenBank/DDBJ databases">
        <title>Genomic Taxonomy of the Vibrionaceae.</title>
        <authorList>
            <person name="Gomez-Gil B."/>
            <person name="Enciso-Ibarra J."/>
        </authorList>
    </citation>
    <scope>NUCLEOTIDE SEQUENCE [LARGE SCALE GENOMIC DNA]</scope>
    <source>
        <strain evidence="2 3">CAIM 912</strain>
    </source>
</reference>
<dbReference type="Pfam" id="PF00085">
    <property type="entry name" value="Thioredoxin"/>
    <property type="match status" value="1"/>
</dbReference>
<dbReference type="OrthoDB" id="215495at2"/>
<dbReference type="PROSITE" id="PS51352">
    <property type="entry name" value="THIOREDOXIN_2"/>
    <property type="match status" value="1"/>
</dbReference>
<dbReference type="InterPro" id="IPR013766">
    <property type="entry name" value="Thioredoxin_domain"/>
</dbReference>
<dbReference type="InterPro" id="IPR036249">
    <property type="entry name" value="Thioredoxin-like_sf"/>
</dbReference>
<dbReference type="CDD" id="cd02947">
    <property type="entry name" value="TRX_family"/>
    <property type="match status" value="1"/>
</dbReference>
<evidence type="ECO:0000313" key="3">
    <source>
        <dbReference type="Proteomes" id="UP000070529"/>
    </source>
</evidence>
<feature type="domain" description="Thioredoxin" evidence="1">
    <location>
        <begin position="1"/>
        <end position="111"/>
    </location>
</feature>
<protein>
    <submittedName>
        <fullName evidence="2">Thioredoxin</fullName>
    </submittedName>
</protein>
<proteinExistence type="predicted"/>
<sequence length="111" mass="12480">MKAVETGFNPTYHEDAPAFEDVSEIKGFAIIEFGAPWCGYCQAAEPLIEQVLSKHTFPHIKIFDGKGKRLGRAFQVKLWPSLILLHDGLEVGRIVRPDSTQDIEDLISRID</sequence>
<accession>A0A135I8A9</accession>
<dbReference type="RefSeq" id="WP_067417161.1">
    <property type="nucleotide sequence ID" value="NZ_LNTY01000034.1"/>
</dbReference>
<organism evidence="2 3">
    <name type="scientific">Enterovibrio coralii</name>
    <dbReference type="NCBI Taxonomy" id="294935"/>
    <lineage>
        <taxon>Bacteria</taxon>
        <taxon>Pseudomonadati</taxon>
        <taxon>Pseudomonadota</taxon>
        <taxon>Gammaproteobacteria</taxon>
        <taxon>Vibrionales</taxon>
        <taxon>Vibrionaceae</taxon>
        <taxon>Enterovibrio</taxon>
    </lineage>
</organism>
<gene>
    <name evidence="2" type="ORF">ATN88_03185</name>
</gene>
<dbReference type="AlphaFoldDB" id="A0A135I8A9"/>
<comment type="caution">
    <text evidence="2">The sequence shown here is derived from an EMBL/GenBank/DDBJ whole genome shotgun (WGS) entry which is preliminary data.</text>
</comment>
<name>A0A135I8A9_9GAMM</name>
<evidence type="ECO:0000259" key="1">
    <source>
        <dbReference type="PROSITE" id="PS51352"/>
    </source>
</evidence>
<dbReference type="STRING" id="294935.ATN88_03185"/>
<dbReference type="SUPFAM" id="SSF52833">
    <property type="entry name" value="Thioredoxin-like"/>
    <property type="match status" value="1"/>
</dbReference>
<dbReference type="Proteomes" id="UP000070529">
    <property type="component" value="Unassembled WGS sequence"/>
</dbReference>
<dbReference type="EMBL" id="LNTY01000034">
    <property type="protein sequence ID" value="KXF81675.1"/>
    <property type="molecule type" value="Genomic_DNA"/>
</dbReference>
<dbReference type="Gene3D" id="3.40.30.10">
    <property type="entry name" value="Glutaredoxin"/>
    <property type="match status" value="1"/>
</dbReference>